<feature type="compositionally biased region" description="Basic and acidic residues" evidence="2">
    <location>
        <begin position="88"/>
        <end position="112"/>
    </location>
</feature>
<organism evidence="4 5">
    <name type="scientific">Ruminococcus callidus ATCC 27760</name>
    <dbReference type="NCBI Taxonomy" id="411473"/>
    <lineage>
        <taxon>Bacteria</taxon>
        <taxon>Bacillati</taxon>
        <taxon>Bacillota</taxon>
        <taxon>Clostridia</taxon>
        <taxon>Eubacteriales</taxon>
        <taxon>Oscillospiraceae</taxon>
        <taxon>Ruminococcus</taxon>
    </lineage>
</organism>
<dbReference type="PANTHER" id="PTHR47559:SF1">
    <property type="entry name" value="OS03G0844900 PROTEIN"/>
    <property type="match status" value="1"/>
</dbReference>
<sequence length="179" mass="20677">MREKGIRSYMQVEIGKIYEGTVKNITKYGAFVELQMPEEEKVMGMVHISEISRSYVNEIRDFVTEGQSVRVKVIGTNPQGKISLSMKQAEENKEHGGRRSDSDHAPRGERGGKPFRGNGDGQQSRPPRRSKPNVWEPKKRQDPSEMSFEDMLSRFKQTSEERMCDIKRGTERKNRSKRK</sequence>
<comment type="function">
    <text evidence="1">Binds mRNA; thus facilitating recognition of the initiation point. It is needed to translate mRNA with a short Shine-Dalgarno (SD) purine-rich sequence.</text>
</comment>
<dbReference type="GO" id="GO:0003676">
    <property type="term" value="F:nucleic acid binding"/>
    <property type="evidence" value="ECO:0007669"/>
    <property type="project" value="InterPro"/>
</dbReference>
<evidence type="ECO:0000313" key="4">
    <source>
        <dbReference type="EMBL" id="ERJ96535.1"/>
    </source>
</evidence>
<feature type="domain" description="S1 motif" evidence="3">
    <location>
        <begin position="15"/>
        <end position="87"/>
    </location>
</feature>
<proteinExistence type="predicted"/>
<dbReference type="InterPro" id="IPR012340">
    <property type="entry name" value="NA-bd_OB-fold"/>
</dbReference>
<dbReference type="FunFam" id="2.40.50.140:FF:000103">
    <property type="entry name" value="protein RRP5 homolog"/>
    <property type="match status" value="1"/>
</dbReference>
<feature type="region of interest" description="Disordered" evidence="2">
    <location>
        <begin position="80"/>
        <end position="179"/>
    </location>
</feature>
<dbReference type="Pfam" id="PF00575">
    <property type="entry name" value="S1"/>
    <property type="match status" value="1"/>
</dbReference>
<gene>
    <name evidence="4" type="ORF">RUMCAL_01102</name>
</gene>
<dbReference type="PANTHER" id="PTHR47559">
    <property type="entry name" value="OS03G0844900 PROTEIN"/>
    <property type="match status" value="1"/>
</dbReference>
<reference evidence="4 5" key="1">
    <citation type="submission" date="2013-07" db="EMBL/GenBank/DDBJ databases">
        <authorList>
            <person name="Weinstock G."/>
            <person name="Sodergren E."/>
            <person name="Wylie T."/>
            <person name="Fulton L."/>
            <person name="Fulton R."/>
            <person name="Fronick C."/>
            <person name="O'Laughlin M."/>
            <person name="Godfrey J."/>
            <person name="Miner T."/>
            <person name="Herter B."/>
            <person name="Appelbaum E."/>
            <person name="Cordes M."/>
            <person name="Lek S."/>
            <person name="Wollam A."/>
            <person name="Pepin K.H."/>
            <person name="Palsikar V.B."/>
            <person name="Mitreva M."/>
            <person name="Wilson R.K."/>
        </authorList>
    </citation>
    <scope>NUCLEOTIDE SEQUENCE [LARGE SCALE GENOMIC DNA]</scope>
    <source>
        <strain evidence="4 5">ATCC 27760</strain>
    </source>
</reference>
<dbReference type="HOGENOM" id="CLU_128762_0_0_9"/>
<evidence type="ECO:0000313" key="5">
    <source>
        <dbReference type="Proteomes" id="UP000016662"/>
    </source>
</evidence>
<comment type="caution">
    <text evidence="4">The sequence shown here is derived from an EMBL/GenBank/DDBJ whole genome shotgun (WGS) entry which is preliminary data.</text>
</comment>
<dbReference type="AlphaFoldDB" id="U2KWU5"/>
<dbReference type="InterPro" id="IPR003029">
    <property type="entry name" value="S1_domain"/>
</dbReference>
<keyword evidence="5" id="KW-1185">Reference proteome</keyword>
<dbReference type="PATRIC" id="fig|411473.3.peg.904"/>
<dbReference type="Gene3D" id="2.40.50.140">
    <property type="entry name" value="Nucleic acid-binding proteins"/>
    <property type="match status" value="1"/>
</dbReference>
<dbReference type="eggNOG" id="COG1098">
    <property type="taxonomic scope" value="Bacteria"/>
</dbReference>
<evidence type="ECO:0000256" key="2">
    <source>
        <dbReference type="SAM" id="MobiDB-lite"/>
    </source>
</evidence>
<evidence type="ECO:0000259" key="3">
    <source>
        <dbReference type="PROSITE" id="PS50126"/>
    </source>
</evidence>
<name>U2KWU5_9FIRM</name>
<dbReference type="PROSITE" id="PS50126">
    <property type="entry name" value="S1"/>
    <property type="match status" value="1"/>
</dbReference>
<protein>
    <submittedName>
        <fullName evidence="4">S1 RNA binding domain protein</fullName>
    </submittedName>
</protein>
<evidence type="ECO:0000256" key="1">
    <source>
        <dbReference type="ARBA" id="ARBA00025604"/>
    </source>
</evidence>
<dbReference type="InterPro" id="IPR052757">
    <property type="entry name" value="Ribosomal_protein_S1"/>
</dbReference>
<dbReference type="STRING" id="411473.RUMCAL_01102"/>
<dbReference type="EMBL" id="AWVF01000129">
    <property type="protein sequence ID" value="ERJ96535.1"/>
    <property type="molecule type" value="Genomic_DNA"/>
</dbReference>
<dbReference type="Proteomes" id="UP000016662">
    <property type="component" value="Unassembled WGS sequence"/>
</dbReference>
<dbReference type="SMART" id="SM00316">
    <property type="entry name" value="S1"/>
    <property type="match status" value="1"/>
</dbReference>
<feature type="compositionally biased region" description="Basic and acidic residues" evidence="2">
    <location>
        <begin position="151"/>
        <end position="173"/>
    </location>
</feature>
<dbReference type="SUPFAM" id="SSF50249">
    <property type="entry name" value="Nucleic acid-binding proteins"/>
    <property type="match status" value="1"/>
</dbReference>
<accession>U2KWU5</accession>